<dbReference type="SUPFAM" id="SSF50249">
    <property type="entry name" value="Nucleic acid-binding proteins"/>
    <property type="match status" value="3"/>
</dbReference>
<gene>
    <name evidence="5" type="ORF">SVIM_LOCUS1374</name>
</gene>
<dbReference type="Gene3D" id="2.40.50.140">
    <property type="entry name" value="Nucleic acid-binding proteins"/>
    <property type="match status" value="3"/>
</dbReference>
<dbReference type="InterPro" id="IPR003871">
    <property type="entry name" value="RFA1B/D_OB_1st"/>
</dbReference>
<dbReference type="InterPro" id="IPR012340">
    <property type="entry name" value="NA-bd_OB-fold"/>
</dbReference>
<feature type="domain" description="Replication protein A OB" evidence="4">
    <location>
        <begin position="202"/>
        <end position="286"/>
    </location>
</feature>
<sequence length="614" mass="69121">MASNVSSSTPNRTNMEAISEHKSEPSLQVHEKCESSSSSSDICLGRKETDGIIKNESSGQISCPGGRLMAVPLKNIKKYIFYPLIQARVCRVWMPMQNGHTSSFNCLLVDHQGGAIQGSSKARDAAFFNQNITEGCYIEIKDFYTYENRGVNVVVDHEAIIDLKSDTKIIHLDSVKHDVPRYHFHLIDFTHVLTKGKGSRILTDVLGRLKAIQPIEKKLVQGHRVEDKKEFIIENIRGEDLRVTLWGDVARSFDDNIVNAQESPIIVVFAGFRVKEYQGAANLNGTDASLWYFNPNIPEVLPYKQFYSQTPLDVHKLPPSLNAVVSLDQQINENRKTIKEILCMDPYQHKNMRFTCRASITDYDLFNGWWCKTCPKCTKTLSGPLDNLRCFEHGTPDSAPIPWFKVNCIVTDGKDVTNFFLSRKTAENFFNASAHHLVYDKKYADPYAVPPQMTQVLNKMKIFQLCFGAYKSALSRCDIYVTNVFDESTKQSSVTHSEQLGVECSTTPTTMIIKELSIVQANTLTPITPPDSTSPSQHQQGFILDDTNKDSFNPKAKKTLDFTDTHSENIHLKLKALILDEKDEPPAKRKKNDLCPPSELHVGGIFASLFDIVA</sequence>
<feature type="region of interest" description="Disordered" evidence="2">
    <location>
        <begin position="1"/>
        <end position="41"/>
    </location>
</feature>
<evidence type="ECO:0000313" key="5">
    <source>
        <dbReference type="EMBL" id="VFU19905.1"/>
    </source>
</evidence>
<organism evidence="5">
    <name type="scientific">Salix viminalis</name>
    <name type="common">Common osier</name>
    <name type="synonym">Basket willow</name>
    <dbReference type="NCBI Taxonomy" id="40686"/>
    <lineage>
        <taxon>Eukaryota</taxon>
        <taxon>Viridiplantae</taxon>
        <taxon>Streptophyta</taxon>
        <taxon>Embryophyta</taxon>
        <taxon>Tracheophyta</taxon>
        <taxon>Spermatophyta</taxon>
        <taxon>Magnoliopsida</taxon>
        <taxon>eudicotyledons</taxon>
        <taxon>Gunneridae</taxon>
        <taxon>Pentapetalae</taxon>
        <taxon>rosids</taxon>
        <taxon>fabids</taxon>
        <taxon>Malpighiales</taxon>
        <taxon>Salicaceae</taxon>
        <taxon>Saliceae</taxon>
        <taxon>Salix</taxon>
    </lineage>
</organism>
<evidence type="ECO:0000256" key="1">
    <source>
        <dbReference type="ARBA" id="ARBA00023125"/>
    </source>
</evidence>
<reference evidence="5" key="1">
    <citation type="submission" date="2019-03" db="EMBL/GenBank/DDBJ databases">
        <authorList>
            <person name="Mank J."/>
            <person name="Almeida P."/>
        </authorList>
    </citation>
    <scope>NUCLEOTIDE SEQUENCE</scope>
    <source>
        <strain evidence="5">78183</strain>
    </source>
</reference>
<evidence type="ECO:0000259" key="3">
    <source>
        <dbReference type="Pfam" id="PF02721"/>
    </source>
</evidence>
<dbReference type="EMBL" id="CAADRP010000001">
    <property type="protein sequence ID" value="VFU19905.1"/>
    <property type="molecule type" value="Genomic_DNA"/>
</dbReference>
<dbReference type="GO" id="GO:0003677">
    <property type="term" value="F:DNA binding"/>
    <property type="evidence" value="ECO:0007669"/>
    <property type="project" value="UniProtKB-KW"/>
</dbReference>
<feature type="compositionally biased region" description="Basic and acidic residues" evidence="2">
    <location>
        <begin position="18"/>
        <end position="34"/>
    </location>
</feature>
<dbReference type="Pfam" id="PF16900">
    <property type="entry name" value="REPA_OB_2"/>
    <property type="match status" value="1"/>
</dbReference>
<accession>A0A6N2K293</accession>
<evidence type="ECO:0000256" key="2">
    <source>
        <dbReference type="SAM" id="MobiDB-lite"/>
    </source>
</evidence>
<dbReference type="InterPro" id="IPR031657">
    <property type="entry name" value="REPA_OB_2"/>
</dbReference>
<evidence type="ECO:0000259" key="4">
    <source>
        <dbReference type="Pfam" id="PF16900"/>
    </source>
</evidence>
<protein>
    <submittedName>
        <fullName evidence="5">Uncharacterized protein</fullName>
    </submittedName>
</protein>
<feature type="domain" description="Replication protein A 70 kDa DNA-binding subunit B/D first OB fold" evidence="3">
    <location>
        <begin position="73"/>
        <end position="170"/>
    </location>
</feature>
<proteinExistence type="predicted"/>
<keyword evidence="1" id="KW-0238">DNA-binding</keyword>
<dbReference type="PANTHER" id="PTHR47165:SF4">
    <property type="entry name" value="OS03G0429900 PROTEIN"/>
    <property type="match status" value="1"/>
</dbReference>
<dbReference type="CDD" id="cd04481">
    <property type="entry name" value="RPA1_DBD_B_like"/>
    <property type="match status" value="1"/>
</dbReference>
<dbReference type="Pfam" id="PF02721">
    <property type="entry name" value="DUF223"/>
    <property type="match status" value="1"/>
</dbReference>
<dbReference type="AlphaFoldDB" id="A0A6N2K293"/>
<dbReference type="PANTHER" id="PTHR47165">
    <property type="entry name" value="OS03G0429900 PROTEIN"/>
    <property type="match status" value="1"/>
</dbReference>
<feature type="compositionally biased region" description="Polar residues" evidence="2">
    <location>
        <begin position="1"/>
        <end position="16"/>
    </location>
</feature>
<name>A0A6N2K293_SALVM</name>